<keyword evidence="6" id="KW-0539">Nucleus</keyword>
<evidence type="ECO:0000313" key="12">
    <source>
        <dbReference type="EnsemblMetazoa" id="Aqu2.1.09696_001"/>
    </source>
</evidence>
<name>A0A1X7T5B9_AMPQE</name>
<dbReference type="STRING" id="400682.A0A1X7T5B9"/>
<dbReference type="Gene3D" id="3.40.50.300">
    <property type="entry name" value="P-loop containing nucleotide triphosphate hydrolases"/>
    <property type="match status" value="3"/>
</dbReference>
<dbReference type="GO" id="GO:0005737">
    <property type="term" value="C:cytoplasm"/>
    <property type="evidence" value="ECO:0007669"/>
    <property type="project" value="TreeGrafter"/>
</dbReference>
<dbReference type="InterPro" id="IPR014001">
    <property type="entry name" value="Helicase_ATP-bd"/>
</dbReference>
<dbReference type="InterPro" id="IPR011545">
    <property type="entry name" value="DEAD/DEAH_box_helicase_dom"/>
</dbReference>
<dbReference type="PROSITE" id="PS51194">
    <property type="entry name" value="HELICASE_CTER"/>
    <property type="match status" value="1"/>
</dbReference>
<dbReference type="OrthoDB" id="10040197at2759"/>
<evidence type="ECO:0000256" key="4">
    <source>
        <dbReference type="ARBA" id="ARBA00023125"/>
    </source>
</evidence>
<dbReference type="PANTHER" id="PTHR13710">
    <property type="entry name" value="DNA HELICASE RECQ FAMILY MEMBER"/>
    <property type="match status" value="1"/>
</dbReference>
<evidence type="ECO:0000256" key="8">
    <source>
        <dbReference type="ARBA" id="ARBA00034808"/>
    </source>
</evidence>
<keyword evidence="5" id="KW-0413">Isomerase</keyword>
<dbReference type="GO" id="GO:0005524">
    <property type="term" value="F:ATP binding"/>
    <property type="evidence" value="ECO:0007669"/>
    <property type="project" value="UniProtKB-KW"/>
</dbReference>
<organism evidence="12">
    <name type="scientific">Amphimedon queenslandica</name>
    <name type="common">Sponge</name>
    <dbReference type="NCBI Taxonomy" id="400682"/>
    <lineage>
        <taxon>Eukaryota</taxon>
        <taxon>Metazoa</taxon>
        <taxon>Porifera</taxon>
        <taxon>Demospongiae</taxon>
        <taxon>Heteroscleromorpha</taxon>
        <taxon>Haplosclerida</taxon>
        <taxon>Niphatidae</taxon>
        <taxon>Amphimedon</taxon>
    </lineage>
</organism>
<dbReference type="GO" id="GO:0000724">
    <property type="term" value="P:double-strand break repair via homologous recombination"/>
    <property type="evidence" value="ECO:0007669"/>
    <property type="project" value="TreeGrafter"/>
</dbReference>
<feature type="domain" description="Helicase C-terminal" evidence="11">
    <location>
        <begin position="187"/>
        <end position="372"/>
    </location>
</feature>
<evidence type="ECO:0000259" key="10">
    <source>
        <dbReference type="PROSITE" id="PS51192"/>
    </source>
</evidence>
<dbReference type="AlphaFoldDB" id="A0A1X7T5B9"/>
<dbReference type="InterPro" id="IPR027417">
    <property type="entry name" value="P-loop_NTPase"/>
</dbReference>
<dbReference type="OMA" id="CHIVETW"/>
<evidence type="ECO:0000256" key="9">
    <source>
        <dbReference type="ARBA" id="ARBA00044542"/>
    </source>
</evidence>
<dbReference type="PROSITE" id="PS51192">
    <property type="entry name" value="HELICASE_ATP_BIND_1"/>
    <property type="match status" value="1"/>
</dbReference>
<evidence type="ECO:0000256" key="6">
    <source>
        <dbReference type="ARBA" id="ARBA00023242"/>
    </source>
</evidence>
<comment type="similarity">
    <text evidence="1">Belongs to the helicase family. RecQ subfamily.</text>
</comment>
<reference evidence="12" key="1">
    <citation type="submission" date="2017-05" db="UniProtKB">
        <authorList>
            <consortium name="EnsemblMetazoa"/>
        </authorList>
    </citation>
    <scope>IDENTIFICATION</scope>
</reference>
<comment type="catalytic activity">
    <reaction evidence="7">
        <text>Couples ATP hydrolysis with the unwinding of duplex DNA by translocating in the 3'-5' direction.</text>
        <dbReference type="EC" id="5.6.2.4"/>
    </reaction>
</comment>
<dbReference type="EC" id="5.6.2.4" evidence="8"/>
<evidence type="ECO:0000259" key="11">
    <source>
        <dbReference type="PROSITE" id="PS51194"/>
    </source>
</evidence>
<dbReference type="eggNOG" id="KOG0351">
    <property type="taxonomic scope" value="Eukaryota"/>
</dbReference>
<keyword evidence="3" id="KW-0067">ATP-binding</keyword>
<evidence type="ECO:0000256" key="5">
    <source>
        <dbReference type="ARBA" id="ARBA00023235"/>
    </source>
</evidence>
<dbReference type="GO" id="GO:0043138">
    <property type="term" value="F:3'-5' DNA helicase activity"/>
    <property type="evidence" value="ECO:0007669"/>
    <property type="project" value="UniProtKB-EC"/>
</dbReference>
<dbReference type="Pfam" id="PF00271">
    <property type="entry name" value="Helicase_C"/>
    <property type="match status" value="1"/>
</dbReference>
<protein>
    <recommendedName>
        <fullName evidence="8">DNA 3'-5' helicase</fullName>
        <ecNumber evidence="8">5.6.2.4</ecNumber>
    </recommendedName>
    <alternativeName>
        <fullName evidence="9">DNA 3'-5' helicase BLM</fullName>
    </alternativeName>
</protein>
<dbReference type="GO" id="GO:0005694">
    <property type="term" value="C:chromosome"/>
    <property type="evidence" value="ECO:0007669"/>
    <property type="project" value="TreeGrafter"/>
</dbReference>
<keyword evidence="2" id="KW-0547">Nucleotide-binding</keyword>
<keyword evidence="4" id="KW-0238">DNA-binding</keyword>
<sequence length="379" mass="42244">MATVMQDAAARLGYVLKDDQAKIIACFKDGNDVFGVLPTGYGKSLCYQCLPYIFDSTREDGISGSIIIIITPLIAIIRDQVHACRNKGLSAAAVCGDANDDDKEDVEKGLFQLLGSTFRDSLERIGEVRSLLPSSVPVMALTATATHQLRLDLSRIIGLKNPVMIVQPPCKPNLMYKVGNFVSIEANFTPVLDNLRRERAAYSRTIIYCRTMDDCANLYLFFERGLGRDFTEPPGAPNISKFRLVDMFTSCTEMAVKNQIVTAFTTESNLRIVCATVAFGMGVDCANVRVIIHFGAPDDLESYIQETGRAGRDNLPSQAILFPKKNAMRFVNREMRAYCYNYSDCRRNLLFINMEGYKRELHSVPPDSCCDICQSNNEH</sequence>
<dbReference type="GO" id="GO:0003677">
    <property type="term" value="F:DNA binding"/>
    <property type="evidence" value="ECO:0007669"/>
    <property type="project" value="UniProtKB-KW"/>
</dbReference>
<dbReference type="SMART" id="SM00490">
    <property type="entry name" value="HELICc"/>
    <property type="match status" value="1"/>
</dbReference>
<dbReference type="InterPro" id="IPR001650">
    <property type="entry name" value="Helicase_C-like"/>
</dbReference>
<dbReference type="SUPFAM" id="SSF52540">
    <property type="entry name" value="P-loop containing nucleoside triphosphate hydrolases"/>
    <property type="match status" value="1"/>
</dbReference>
<dbReference type="Pfam" id="PF00270">
    <property type="entry name" value="DEAD"/>
    <property type="match status" value="1"/>
</dbReference>
<evidence type="ECO:0000256" key="3">
    <source>
        <dbReference type="ARBA" id="ARBA00022840"/>
    </source>
</evidence>
<feature type="domain" description="Helicase ATP-binding" evidence="10">
    <location>
        <begin position="24"/>
        <end position="163"/>
    </location>
</feature>
<evidence type="ECO:0000256" key="7">
    <source>
        <dbReference type="ARBA" id="ARBA00034617"/>
    </source>
</evidence>
<accession>A0A1X7T5B9</accession>
<dbReference type="SMART" id="SM00487">
    <property type="entry name" value="DEXDc"/>
    <property type="match status" value="1"/>
</dbReference>
<dbReference type="EnsemblMetazoa" id="Aqu2.1.09696_001">
    <property type="protein sequence ID" value="Aqu2.1.09696_001"/>
    <property type="gene ID" value="Aqu2.1.09696"/>
</dbReference>
<evidence type="ECO:0000256" key="2">
    <source>
        <dbReference type="ARBA" id="ARBA00022741"/>
    </source>
</evidence>
<dbReference type="GO" id="GO:0009378">
    <property type="term" value="F:four-way junction helicase activity"/>
    <property type="evidence" value="ECO:0007669"/>
    <property type="project" value="TreeGrafter"/>
</dbReference>
<evidence type="ECO:0000256" key="1">
    <source>
        <dbReference type="ARBA" id="ARBA00005446"/>
    </source>
</evidence>
<dbReference type="PANTHER" id="PTHR13710:SF153">
    <property type="entry name" value="RECQ-LIKE DNA HELICASE BLM"/>
    <property type="match status" value="1"/>
</dbReference>
<dbReference type="InParanoid" id="A0A1X7T5B9"/>
<proteinExistence type="inferred from homology"/>
<dbReference type="GO" id="GO:0005634">
    <property type="term" value="C:nucleus"/>
    <property type="evidence" value="ECO:0007669"/>
    <property type="project" value="TreeGrafter"/>
</dbReference>